<dbReference type="GO" id="GO:0099536">
    <property type="term" value="P:synaptic signaling"/>
    <property type="evidence" value="ECO:0007669"/>
    <property type="project" value="TreeGrafter"/>
</dbReference>
<feature type="domain" description="EF-hand" evidence="1">
    <location>
        <begin position="5"/>
        <end position="110"/>
    </location>
</feature>
<dbReference type="Pfam" id="PF09068">
    <property type="entry name" value="EF-hand_2"/>
    <property type="match status" value="1"/>
</dbReference>
<protein>
    <recommendedName>
        <fullName evidence="1">EF-hand domain-containing protein</fullName>
    </recommendedName>
</protein>
<dbReference type="GO" id="GO:0045202">
    <property type="term" value="C:synapse"/>
    <property type="evidence" value="ECO:0007669"/>
    <property type="project" value="GOC"/>
</dbReference>
<dbReference type="SUPFAM" id="SSF47473">
    <property type="entry name" value="EF-hand"/>
    <property type="match status" value="1"/>
</dbReference>
<reference evidence="2" key="2">
    <citation type="submission" date="2025-09" db="UniProtKB">
        <authorList>
            <consortium name="Ensembl"/>
        </authorList>
    </citation>
    <scope>IDENTIFICATION</scope>
</reference>
<dbReference type="InParanoid" id="A0A672GQT3"/>
<name>A0A672GQT3_SALFA</name>
<dbReference type="Gene3D" id="6.10.140.70">
    <property type="match status" value="1"/>
</dbReference>
<sequence length="133" mass="14592">FTLSIEAMNEIRPSVYRAAVKLQTLQRLCHMDVVFVRHVAAAPPRSVGGAMSREEVTRALDRMFHSVSQEVPGQAATPEEATSLMFTIFDRGRSGRVAVRSLHAALIALCADTLQAKFTGESDSRKTSLLFTV</sequence>
<dbReference type="PANTHER" id="PTHR12268">
    <property type="entry name" value="E3 UBIQUITIN-PROTEIN LIGASE KCMF1"/>
    <property type="match status" value="1"/>
</dbReference>
<dbReference type="InterPro" id="IPR011992">
    <property type="entry name" value="EF-hand-dom_pair"/>
</dbReference>
<organism evidence="2 3">
    <name type="scientific">Salarias fasciatus</name>
    <name type="common">Jewelled blenny</name>
    <name type="synonym">Blennius fasciatus</name>
    <dbReference type="NCBI Taxonomy" id="181472"/>
    <lineage>
        <taxon>Eukaryota</taxon>
        <taxon>Metazoa</taxon>
        <taxon>Chordata</taxon>
        <taxon>Craniata</taxon>
        <taxon>Vertebrata</taxon>
        <taxon>Euteleostomi</taxon>
        <taxon>Actinopterygii</taxon>
        <taxon>Neopterygii</taxon>
        <taxon>Teleostei</taxon>
        <taxon>Neoteleostei</taxon>
        <taxon>Acanthomorphata</taxon>
        <taxon>Ovalentaria</taxon>
        <taxon>Blenniimorphae</taxon>
        <taxon>Blenniiformes</taxon>
        <taxon>Blennioidei</taxon>
        <taxon>Blenniidae</taxon>
        <taxon>Salariinae</taxon>
        <taxon>Salarias</taxon>
    </lineage>
</organism>
<accession>A0A672GQT3</accession>
<dbReference type="InterPro" id="IPR050774">
    <property type="entry name" value="KCMF1/Dystrophin"/>
</dbReference>
<reference evidence="2" key="1">
    <citation type="submission" date="2025-08" db="UniProtKB">
        <authorList>
            <consortium name="Ensembl"/>
        </authorList>
    </citation>
    <scope>IDENTIFICATION</scope>
</reference>
<keyword evidence="3" id="KW-1185">Reference proteome</keyword>
<dbReference type="Proteomes" id="UP000472267">
    <property type="component" value="Unassembled WGS sequence"/>
</dbReference>
<dbReference type="PANTHER" id="PTHR12268:SF18">
    <property type="entry name" value="DYSTROTELIN"/>
    <property type="match status" value="1"/>
</dbReference>
<dbReference type="InterPro" id="IPR015153">
    <property type="entry name" value="EF-hand_dom_typ1"/>
</dbReference>
<evidence type="ECO:0000313" key="2">
    <source>
        <dbReference type="Ensembl" id="ENSSFAP00005021121.1"/>
    </source>
</evidence>
<proteinExistence type="predicted"/>
<dbReference type="OMA" id="EANGMCS"/>
<evidence type="ECO:0000259" key="1">
    <source>
        <dbReference type="Pfam" id="PF09068"/>
    </source>
</evidence>
<dbReference type="Ensembl" id="ENSSFAT00005021990.1">
    <property type="protein sequence ID" value="ENSSFAP00005021121.1"/>
    <property type="gene ID" value="ENSSFAG00005011009.1"/>
</dbReference>
<dbReference type="AlphaFoldDB" id="A0A672GQT3"/>
<dbReference type="GO" id="GO:0005886">
    <property type="term" value="C:plasma membrane"/>
    <property type="evidence" value="ECO:0007669"/>
    <property type="project" value="TreeGrafter"/>
</dbReference>
<evidence type="ECO:0000313" key="3">
    <source>
        <dbReference type="Proteomes" id="UP000472267"/>
    </source>
</evidence>